<dbReference type="CDD" id="cd17335">
    <property type="entry name" value="MFS_MFSD6"/>
    <property type="match status" value="1"/>
</dbReference>
<evidence type="ECO:0000256" key="8">
    <source>
        <dbReference type="SAM" id="Phobius"/>
    </source>
</evidence>
<feature type="transmembrane region" description="Helical" evidence="8">
    <location>
        <begin position="266"/>
        <end position="285"/>
    </location>
</feature>
<feature type="transmembrane region" description="Helical" evidence="8">
    <location>
        <begin position="158"/>
        <end position="179"/>
    </location>
</feature>
<comment type="subcellular location">
    <subcellularLocation>
        <location evidence="1">Cell inner membrane</location>
        <topology evidence="1">Multi-pass membrane protein</topology>
    </subcellularLocation>
</comment>
<evidence type="ECO:0000259" key="9">
    <source>
        <dbReference type="PROSITE" id="PS50850"/>
    </source>
</evidence>
<keyword evidence="11" id="KW-1185">Reference proteome</keyword>
<sequence>MPLPYWRLSAYYLFYFAFVGAFSPYFGLYLSSIGFSAADIAIVMSLMQVMRILAPSLWGWLADRIGARTPIIRGAGMASLAGFLIFFGTEQFIGVFIAMALMSFFWSASLPLVEALTLEHLKSKVARYGAIRVWGSIGFVITVLLLGEMLDRTGLRAVLWACSLILGGICLFAFSLPEAPEHADRPRATEGLRDILRRRPVAGLFGAAFFMSCAHGALYVFYSIHLDEHGYSKSLIGALWTLGVLAEIGVFLWMPSLMRRFSLRTMLLAALFAAVLRFAVIGFMVESLAWLLAAQLLHGLTFGAFHASSVAALNQWFDARQQGRAQALYGSVSFGAGGMVGGLISGWLWAPFGGGWAFALSSLFALAGCVLLARLWHPDEVVRAG</sequence>
<feature type="transmembrane region" description="Helical" evidence="8">
    <location>
        <begin position="356"/>
        <end position="376"/>
    </location>
</feature>
<dbReference type="PANTHER" id="PTHR23522:SF10">
    <property type="entry name" value="3-PHENYLPROPIONIC ACID TRANSPORTER-RELATED"/>
    <property type="match status" value="1"/>
</dbReference>
<reference evidence="10 11" key="1">
    <citation type="journal article" date="2011" name="J. Bacteriol.">
        <title>Genome sequence of Methyloversatilis universalis FAM5T, a methylotrophic representative of the order Rhodocyclales.</title>
        <authorList>
            <person name="Kittichotirat W."/>
            <person name="Good N.M."/>
            <person name="Hall R."/>
            <person name="Bringel F."/>
            <person name="Lajus A."/>
            <person name="Medigue C."/>
            <person name="Smalley N.E."/>
            <person name="Beck D."/>
            <person name="Bumgarner R."/>
            <person name="Vuilleumier S."/>
            <person name="Kalyuzhnaya M.G."/>
        </authorList>
    </citation>
    <scope>NUCLEOTIDE SEQUENCE [LARGE SCALE GENOMIC DNA]</scope>
    <source>
        <strain evidence="11">ATCC BAA-1314 / JCM 13912 / FAM5</strain>
    </source>
</reference>
<dbReference type="InterPro" id="IPR020846">
    <property type="entry name" value="MFS_dom"/>
</dbReference>
<dbReference type="Proteomes" id="UP000005019">
    <property type="component" value="Unassembled WGS sequence"/>
</dbReference>
<dbReference type="NCBIfam" id="NF037955">
    <property type="entry name" value="mfs"/>
    <property type="match status" value="1"/>
</dbReference>
<dbReference type="InterPro" id="IPR026032">
    <property type="entry name" value="HcaT-like"/>
</dbReference>
<name>F5RED4_METUF</name>
<proteinExistence type="predicted"/>
<dbReference type="SUPFAM" id="SSF103473">
    <property type="entry name" value="MFS general substrate transporter"/>
    <property type="match status" value="1"/>
</dbReference>
<accession>F5RED4</accession>
<evidence type="ECO:0000256" key="2">
    <source>
        <dbReference type="ARBA" id="ARBA00022448"/>
    </source>
</evidence>
<evidence type="ECO:0000256" key="4">
    <source>
        <dbReference type="ARBA" id="ARBA00022519"/>
    </source>
</evidence>
<dbReference type="Gene3D" id="1.20.1250.20">
    <property type="entry name" value="MFS general substrate transporter like domains"/>
    <property type="match status" value="2"/>
</dbReference>
<dbReference type="GO" id="GO:0030395">
    <property type="term" value="F:lactose binding"/>
    <property type="evidence" value="ECO:0007669"/>
    <property type="project" value="TreeGrafter"/>
</dbReference>
<dbReference type="EMBL" id="AFHG01000052">
    <property type="protein sequence ID" value="EGK71265.1"/>
    <property type="molecule type" value="Genomic_DNA"/>
</dbReference>
<feature type="transmembrane region" description="Helical" evidence="8">
    <location>
        <begin position="37"/>
        <end position="58"/>
    </location>
</feature>
<evidence type="ECO:0000313" key="10">
    <source>
        <dbReference type="EMBL" id="EGK71265.1"/>
    </source>
</evidence>
<dbReference type="Pfam" id="PF12832">
    <property type="entry name" value="MFS_1_like"/>
    <property type="match status" value="1"/>
</dbReference>
<evidence type="ECO:0000256" key="1">
    <source>
        <dbReference type="ARBA" id="ARBA00004429"/>
    </source>
</evidence>
<dbReference type="PROSITE" id="PS50850">
    <property type="entry name" value="MFS"/>
    <property type="match status" value="1"/>
</dbReference>
<dbReference type="OrthoDB" id="9150135at2"/>
<dbReference type="InterPro" id="IPR024989">
    <property type="entry name" value="MFS_assoc_dom"/>
</dbReference>
<evidence type="ECO:0000256" key="7">
    <source>
        <dbReference type="ARBA" id="ARBA00023136"/>
    </source>
</evidence>
<dbReference type="GO" id="GO:0005886">
    <property type="term" value="C:plasma membrane"/>
    <property type="evidence" value="ECO:0007669"/>
    <property type="project" value="UniProtKB-SubCell"/>
</dbReference>
<dbReference type="RefSeq" id="WP_008062447.1">
    <property type="nucleotide sequence ID" value="NZ_AFHG01000052.1"/>
</dbReference>
<dbReference type="GO" id="GO:0015528">
    <property type="term" value="F:lactose:proton symporter activity"/>
    <property type="evidence" value="ECO:0007669"/>
    <property type="project" value="TreeGrafter"/>
</dbReference>
<evidence type="ECO:0000256" key="3">
    <source>
        <dbReference type="ARBA" id="ARBA00022475"/>
    </source>
</evidence>
<keyword evidence="4" id="KW-0997">Cell inner membrane</keyword>
<gene>
    <name evidence="10" type="ORF">METUNv1_02654</name>
</gene>
<dbReference type="InterPro" id="IPR036259">
    <property type="entry name" value="MFS_trans_sf"/>
</dbReference>
<dbReference type="PIRSF" id="PIRSF004925">
    <property type="entry name" value="HcaT"/>
    <property type="match status" value="1"/>
</dbReference>
<keyword evidence="2" id="KW-0813">Transport</keyword>
<dbReference type="eggNOG" id="COG2814">
    <property type="taxonomic scope" value="Bacteria"/>
</dbReference>
<feature type="transmembrane region" description="Helical" evidence="8">
    <location>
        <begin position="93"/>
        <end position="113"/>
    </location>
</feature>
<keyword evidence="7 8" id="KW-0472">Membrane</keyword>
<feature type="transmembrane region" description="Helical" evidence="8">
    <location>
        <begin position="200"/>
        <end position="222"/>
    </location>
</feature>
<feature type="transmembrane region" description="Helical" evidence="8">
    <location>
        <begin position="234"/>
        <end position="254"/>
    </location>
</feature>
<dbReference type="STRING" id="1000565.METUNv1_02654"/>
<organism evidence="10 11">
    <name type="scientific">Methyloversatilis universalis (strain ATCC BAA-1314 / DSM 25237 / JCM 13912 / CCUG 52030 / FAM5)</name>
    <dbReference type="NCBI Taxonomy" id="1000565"/>
    <lineage>
        <taxon>Bacteria</taxon>
        <taxon>Pseudomonadati</taxon>
        <taxon>Pseudomonadota</taxon>
        <taxon>Betaproteobacteria</taxon>
        <taxon>Nitrosomonadales</taxon>
        <taxon>Sterolibacteriaceae</taxon>
        <taxon>Methyloversatilis</taxon>
    </lineage>
</organism>
<evidence type="ECO:0000256" key="6">
    <source>
        <dbReference type="ARBA" id="ARBA00022989"/>
    </source>
</evidence>
<feature type="domain" description="Major facilitator superfamily (MFS) profile" evidence="9">
    <location>
        <begin position="1"/>
        <end position="380"/>
    </location>
</feature>
<evidence type="ECO:0000256" key="5">
    <source>
        <dbReference type="ARBA" id="ARBA00022692"/>
    </source>
</evidence>
<keyword evidence="5 8" id="KW-0812">Transmembrane</keyword>
<feature type="transmembrane region" description="Helical" evidence="8">
    <location>
        <begin position="125"/>
        <end position="146"/>
    </location>
</feature>
<comment type="caution">
    <text evidence="10">The sequence shown here is derived from an EMBL/GenBank/DDBJ whole genome shotgun (WGS) entry which is preliminary data.</text>
</comment>
<feature type="transmembrane region" description="Helical" evidence="8">
    <location>
        <begin position="328"/>
        <end position="350"/>
    </location>
</feature>
<feature type="transmembrane region" description="Helical" evidence="8">
    <location>
        <begin position="12"/>
        <end position="31"/>
    </location>
</feature>
<feature type="transmembrane region" description="Helical" evidence="8">
    <location>
        <begin position="291"/>
        <end position="316"/>
    </location>
</feature>
<keyword evidence="3" id="KW-1003">Cell membrane</keyword>
<protein>
    <submittedName>
        <fullName evidence="10">Transporter</fullName>
    </submittedName>
</protein>
<feature type="transmembrane region" description="Helical" evidence="8">
    <location>
        <begin position="70"/>
        <end position="87"/>
    </location>
</feature>
<dbReference type="PANTHER" id="PTHR23522">
    <property type="entry name" value="BLL5896 PROTEIN"/>
    <property type="match status" value="1"/>
</dbReference>
<dbReference type="AlphaFoldDB" id="F5RED4"/>
<keyword evidence="6 8" id="KW-1133">Transmembrane helix</keyword>
<evidence type="ECO:0000313" key="11">
    <source>
        <dbReference type="Proteomes" id="UP000005019"/>
    </source>
</evidence>